<dbReference type="PROSITE" id="PS51257">
    <property type="entry name" value="PROKAR_LIPOPROTEIN"/>
    <property type="match status" value="1"/>
</dbReference>
<name>K9VXU9_9CYAN</name>
<protein>
    <recommendedName>
        <fullName evidence="4">Nucleic acid binding OB-fold tRNA/helicase-type</fullName>
    </recommendedName>
</protein>
<dbReference type="AlphaFoldDB" id="K9VXU9"/>
<dbReference type="KEGG" id="cep:Cri9333_2065"/>
<dbReference type="STRING" id="1173022.Cri9333_2065"/>
<organism evidence="2 3">
    <name type="scientific">Crinalium epipsammum PCC 9333</name>
    <dbReference type="NCBI Taxonomy" id="1173022"/>
    <lineage>
        <taxon>Bacteria</taxon>
        <taxon>Bacillati</taxon>
        <taxon>Cyanobacteriota</taxon>
        <taxon>Cyanophyceae</taxon>
        <taxon>Gomontiellales</taxon>
        <taxon>Gomontiellaceae</taxon>
        <taxon>Crinalium</taxon>
    </lineage>
</organism>
<dbReference type="EMBL" id="CP003620">
    <property type="protein sequence ID" value="AFZ12943.1"/>
    <property type="molecule type" value="Genomic_DNA"/>
</dbReference>
<dbReference type="OrthoDB" id="495371at2"/>
<evidence type="ECO:0000313" key="2">
    <source>
        <dbReference type="EMBL" id="AFZ12943.1"/>
    </source>
</evidence>
<keyword evidence="1" id="KW-0812">Transmembrane</keyword>
<proteinExistence type="predicted"/>
<gene>
    <name evidence="2" type="ORF">Cri9333_2065</name>
</gene>
<evidence type="ECO:0000313" key="3">
    <source>
        <dbReference type="Proteomes" id="UP000010472"/>
    </source>
</evidence>
<keyword evidence="1" id="KW-1133">Transmembrane helix</keyword>
<feature type="transmembrane region" description="Helical" evidence="1">
    <location>
        <begin position="12"/>
        <end position="30"/>
    </location>
</feature>
<dbReference type="Proteomes" id="UP000010472">
    <property type="component" value="Chromosome"/>
</dbReference>
<dbReference type="InterPro" id="IPR036700">
    <property type="entry name" value="BOBF_sf"/>
</dbReference>
<evidence type="ECO:0000256" key="1">
    <source>
        <dbReference type="SAM" id="Phobius"/>
    </source>
</evidence>
<reference evidence="2 3" key="1">
    <citation type="submission" date="2012-06" db="EMBL/GenBank/DDBJ databases">
        <title>Finished chromosome of genome of Crinalium epipsammum PCC 9333.</title>
        <authorList>
            <consortium name="US DOE Joint Genome Institute"/>
            <person name="Gugger M."/>
            <person name="Coursin T."/>
            <person name="Rippka R."/>
            <person name="Tandeau De Marsac N."/>
            <person name="Huntemann M."/>
            <person name="Wei C.-L."/>
            <person name="Han J."/>
            <person name="Detter J.C."/>
            <person name="Han C."/>
            <person name="Tapia R."/>
            <person name="Davenport K."/>
            <person name="Daligault H."/>
            <person name="Erkkila T."/>
            <person name="Gu W."/>
            <person name="Munk A.C.C."/>
            <person name="Teshima H."/>
            <person name="Xu Y."/>
            <person name="Chain P."/>
            <person name="Chen A."/>
            <person name="Krypides N."/>
            <person name="Mavromatis K."/>
            <person name="Markowitz V."/>
            <person name="Szeto E."/>
            <person name="Ivanova N."/>
            <person name="Mikhailova N."/>
            <person name="Ovchinnikova G."/>
            <person name="Pagani I."/>
            <person name="Pati A."/>
            <person name="Goodwin L."/>
            <person name="Peters L."/>
            <person name="Pitluck S."/>
            <person name="Woyke T."/>
            <person name="Kerfeld C."/>
        </authorList>
    </citation>
    <scope>NUCLEOTIDE SEQUENCE [LARGE SCALE GENOMIC DNA]</scope>
    <source>
        <strain evidence="2 3">PCC 9333</strain>
    </source>
</reference>
<accession>K9VXU9</accession>
<dbReference type="eggNOG" id="ENOG50331RY">
    <property type="taxonomic scope" value="Bacteria"/>
</dbReference>
<keyword evidence="3" id="KW-1185">Reference proteome</keyword>
<evidence type="ECO:0008006" key="4">
    <source>
        <dbReference type="Google" id="ProtNLM"/>
    </source>
</evidence>
<dbReference type="HOGENOM" id="CLU_103725_2_0_3"/>
<dbReference type="SUPFAM" id="SSF101756">
    <property type="entry name" value="Hypothetical protein YgiW"/>
    <property type="match status" value="1"/>
</dbReference>
<keyword evidence="1" id="KW-0472">Membrane</keyword>
<dbReference type="RefSeq" id="WP_015203059.1">
    <property type="nucleotide sequence ID" value="NC_019753.1"/>
</dbReference>
<sequence length="156" mass="17354">MNTQKAKGNHTNLNFFLLPFYFLLFGGLFSCNKVAESLFSISAAKNLPVRKISEIKNQKQVNSTVYLKGKVGNQASFVGGGAYELQDTTGSIWILTKQPLLQKGDELIIQGKVQYQSMPLILAAGGKAVGEVYVEERQQLEHRPVKNRLLPLSLER</sequence>